<evidence type="ECO:0000313" key="14">
    <source>
        <dbReference type="Proteomes" id="UP000028534"/>
    </source>
</evidence>
<sequence>MTSRLTGLLAPFALIAPLALAPVTALAREPVALNATVSAADPRAAAAGQEILRKGGSATDAAIAMMLALNVVEPHNSGIGGGGFLMHHDGASGVLESIDGRETAPAAARPDRFMGADGKPLPFVQAWPGGYSVGVPGNLRMAWEAHKKWGKLPWADLFQPAIRLADDGFQLGERTATALKALQNIWADFPEIRSYYWINGQLPAIGTTLKNPPLAALFKRIAAEGPDAFYLGENAQAIAKAVTNAPRNPVPMTTDDLANYKVKDRKPVCGHYRVYTVCGMGPASAGGITVLQVLGMVERFPLAQWGKDDPRSWHVIGEAMQLAYADRDTWLGDPEFVNVPIAGLIDPTYLKQRSGEIRLNKALTAYKPGLPAGAQPRTSALPQPESGTSHFVAVDRNGDIAAWTSTIESFFGSQLVANGVVLNNELTDFSFTPEKNGAPVANRVEPGKRPLSSMSPTIVYDAKGMPIFTVGAAGGKTIIMQVAKALIAHFDWGLSAQDSIALGLEFFNGDGLVLEQGTSLEAMKAPLEKLGHRVTISRLGLKANAAERTADGHWIGAADPRSPGVSLQE</sequence>
<evidence type="ECO:0000256" key="1">
    <source>
        <dbReference type="ARBA" id="ARBA00001049"/>
    </source>
</evidence>
<dbReference type="Gene3D" id="3.60.20.40">
    <property type="match status" value="1"/>
</dbReference>
<dbReference type="PATRIC" id="fig|13690.10.peg.2336"/>
<dbReference type="NCBIfam" id="TIGR00066">
    <property type="entry name" value="g_glut_trans"/>
    <property type="match status" value="1"/>
</dbReference>
<evidence type="ECO:0000256" key="4">
    <source>
        <dbReference type="ARBA" id="ARBA00022679"/>
    </source>
</evidence>
<gene>
    <name evidence="13" type="ORF">CP98_02276</name>
</gene>
<evidence type="ECO:0000256" key="2">
    <source>
        <dbReference type="ARBA" id="ARBA00001089"/>
    </source>
</evidence>
<feature type="chain" id="PRO_5001774254" description="Glutathione hydrolase proenzyme" evidence="12">
    <location>
        <begin position="28"/>
        <end position="569"/>
    </location>
</feature>
<dbReference type="PRINTS" id="PR01210">
    <property type="entry name" value="GGTRANSPTASE"/>
</dbReference>
<dbReference type="PANTHER" id="PTHR43199">
    <property type="entry name" value="GLUTATHIONE HYDROLASE"/>
    <property type="match status" value="1"/>
</dbReference>
<comment type="catalytic activity">
    <reaction evidence="1 11">
        <text>an S-substituted glutathione + H2O = an S-substituted L-cysteinylglycine + L-glutamate</text>
        <dbReference type="Rhea" id="RHEA:59468"/>
        <dbReference type="ChEBI" id="CHEBI:15377"/>
        <dbReference type="ChEBI" id="CHEBI:29985"/>
        <dbReference type="ChEBI" id="CHEBI:90779"/>
        <dbReference type="ChEBI" id="CHEBI:143103"/>
        <dbReference type="EC" id="3.4.19.13"/>
    </reaction>
</comment>
<dbReference type="STRING" id="13690.AX777_07595"/>
<keyword evidence="7 11" id="KW-0012">Acyltransferase</keyword>
<dbReference type="GO" id="GO:0103068">
    <property type="term" value="F:leukotriene C4 gamma-glutamyl transferase activity"/>
    <property type="evidence" value="ECO:0007669"/>
    <property type="project" value="UniProtKB-EC"/>
</dbReference>
<evidence type="ECO:0000256" key="8">
    <source>
        <dbReference type="ARBA" id="ARBA00047417"/>
    </source>
</evidence>
<evidence type="ECO:0000256" key="7">
    <source>
        <dbReference type="ARBA" id="ARBA00023315"/>
    </source>
</evidence>
<keyword evidence="11" id="KW-0317">Glutathione biosynthesis</keyword>
<keyword evidence="6 11" id="KW-0865">Zymogen</keyword>
<feature type="binding site" evidence="10">
    <location>
        <position position="475"/>
    </location>
    <ligand>
        <name>L-glutamate</name>
        <dbReference type="ChEBI" id="CHEBI:29985"/>
    </ligand>
</feature>
<dbReference type="EC" id="3.4.19.13" evidence="11"/>
<evidence type="ECO:0000256" key="3">
    <source>
        <dbReference type="ARBA" id="ARBA00009381"/>
    </source>
</evidence>
<reference evidence="13 14" key="1">
    <citation type="submission" date="2014-03" db="EMBL/GenBank/DDBJ databases">
        <title>Genome sequence of Sphingobium yanoikuyae B1.</title>
        <authorList>
            <person name="Gan H.M."/>
            <person name="Gan H.Y."/>
            <person name="Savka M.A."/>
        </authorList>
    </citation>
    <scope>NUCLEOTIDE SEQUENCE [LARGE SCALE GENOMIC DNA]</scope>
    <source>
        <strain evidence="13 14">B1</strain>
    </source>
</reference>
<dbReference type="InterPro" id="IPR000101">
    <property type="entry name" value="GGT_peptidase"/>
</dbReference>
<dbReference type="GO" id="GO:0036374">
    <property type="term" value="F:glutathione hydrolase activity"/>
    <property type="evidence" value="ECO:0007669"/>
    <property type="project" value="UniProtKB-UniRule"/>
</dbReference>
<dbReference type="InterPro" id="IPR043138">
    <property type="entry name" value="GGT_lsub"/>
</dbReference>
<evidence type="ECO:0000256" key="9">
    <source>
        <dbReference type="PIRSR" id="PIRSR600101-1"/>
    </source>
</evidence>
<dbReference type="UniPathway" id="UPA00204"/>
<dbReference type="eggNOG" id="COG0405">
    <property type="taxonomic scope" value="Bacteria"/>
</dbReference>
<evidence type="ECO:0000256" key="5">
    <source>
        <dbReference type="ARBA" id="ARBA00022801"/>
    </source>
</evidence>
<feature type="active site" description="Nucleophile" evidence="9">
    <location>
        <position position="388"/>
    </location>
</feature>
<feature type="binding site" evidence="10">
    <location>
        <position position="428"/>
    </location>
    <ligand>
        <name>L-glutamate</name>
        <dbReference type="ChEBI" id="CHEBI:29985"/>
    </ligand>
</feature>
<dbReference type="AlphaFoldDB" id="A0A084ELQ3"/>
<dbReference type="Gene3D" id="1.10.246.130">
    <property type="match status" value="1"/>
</dbReference>
<evidence type="ECO:0000256" key="11">
    <source>
        <dbReference type="RuleBase" id="RU368036"/>
    </source>
</evidence>
<dbReference type="GO" id="GO:0006751">
    <property type="term" value="P:glutathione catabolic process"/>
    <property type="evidence" value="ECO:0007669"/>
    <property type="project" value="UniProtKB-UniRule"/>
</dbReference>
<dbReference type="InterPro" id="IPR043137">
    <property type="entry name" value="GGT_ssub_C"/>
</dbReference>
<accession>A0A084ELQ3</accession>
<comment type="similarity">
    <text evidence="3 11">Belongs to the gamma-glutamyltransferase family.</text>
</comment>
<dbReference type="MEROPS" id="T03.001"/>
<name>A0A084ELQ3_SPHYA</name>
<dbReference type="InterPro" id="IPR029055">
    <property type="entry name" value="Ntn_hydrolases_N"/>
</dbReference>
<comment type="PTM">
    <text evidence="11">Cleaved by autocatalysis into a large and a small subunit.</text>
</comment>
<keyword evidence="5 11" id="KW-0378">Hydrolase</keyword>
<proteinExistence type="inferred from homology"/>
<comment type="catalytic activity">
    <reaction evidence="2 11">
        <text>glutathione + H2O = L-cysteinylglycine + L-glutamate</text>
        <dbReference type="Rhea" id="RHEA:28807"/>
        <dbReference type="ChEBI" id="CHEBI:15377"/>
        <dbReference type="ChEBI" id="CHEBI:29985"/>
        <dbReference type="ChEBI" id="CHEBI:57925"/>
        <dbReference type="ChEBI" id="CHEBI:61694"/>
        <dbReference type="EC" id="3.4.19.13"/>
    </reaction>
</comment>
<dbReference type="EC" id="2.3.2.2" evidence="11"/>
<evidence type="ECO:0000313" key="13">
    <source>
        <dbReference type="EMBL" id="KEZ18895.1"/>
    </source>
</evidence>
<dbReference type="SUPFAM" id="SSF56235">
    <property type="entry name" value="N-terminal nucleophile aminohydrolases (Ntn hydrolases)"/>
    <property type="match status" value="1"/>
</dbReference>
<dbReference type="Proteomes" id="UP000028534">
    <property type="component" value="Unassembled WGS sequence"/>
</dbReference>
<comment type="subunit">
    <text evidence="11">This enzyme consists of two polypeptide chains, which are synthesized in precursor form from a single polypeptide.</text>
</comment>
<dbReference type="RefSeq" id="WP_037519419.1">
    <property type="nucleotide sequence ID" value="NZ_JGVR01000012.1"/>
</dbReference>
<comment type="catalytic activity">
    <reaction evidence="8 11">
        <text>an N-terminal (5-L-glutamyl)-[peptide] + an alpha-amino acid = 5-L-glutamyl amino acid + an N-terminal L-alpha-aminoacyl-[peptide]</text>
        <dbReference type="Rhea" id="RHEA:23904"/>
        <dbReference type="Rhea" id="RHEA-COMP:9780"/>
        <dbReference type="Rhea" id="RHEA-COMP:9795"/>
        <dbReference type="ChEBI" id="CHEBI:77644"/>
        <dbReference type="ChEBI" id="CHEBI:78597"/>
        <dbReference type="ChEBI" id="CHEBI:78599"/>
        <dbReference type="ChEBI" id="CHEBI:78608"/>
        <dbReference type="EC" id="2.3.2.2"/>
    </reaction>
</comment>
<comment type="caution">
    <text evidence="13">The sequence shown here is derived from an EMBL/GenBank/DDBJ whole genome shotgun (WGS) entry which is preliminary data.</text>
</comment>
<protein>
    <recommendedName>
        <fullName evidence="11">Glutathione hydrolase proenzyme</fullName>
        <ecNumber evidence="11">2.3.2.2</ecNumber>
        <ecNumber evidence="11">3.4.19.13</ecNumber>
    </recommendedName>
    <component>
        <recommendedName>
            <fullName evidence="11">Glutathione hydrolase large chain</fullName>
        </recommendedName>
    </component>
    <component>
        <recommendedName>
            <fullName evidence="11">Glutathione hydrolase small chain</fullName>
        </recommendedName>
    </component>
</protein>
<evidence type="ECO:0000256" key="12">
    <source>
        <dbReference type="SAM" id="SignalP"/>
    </source>
</evidence>
<feature type="binding site" evidence="10">
    <location>
        <position position="101"/>
    </location>
    <ligand>
        <name>L-glutamate</name>
        <dbReference type="ChEBI" id="CHEBI:29985"/>
    </ligand>
</feature>
<dbReference type="PANTHER" id="PTHR43199:SF1">
    <property type="entry name" value="GLUTATHIONE HYDROLASE PROENZYME"/>
    <property type="match status" value="1"/>
</dbReference>
<evidence type="ECO:0000256" key="10">
    <source>
        <dbReference type="PIRSR" id="PIRSR600101-2"/>
    </source>
</evidence>
<dbReference type="InterPro" id="IPR051792">
    <property type="entry name" value="GGT_bact"/>
</dbReference>
<feature type="binding site" evidence="10">
    <location>
        <begin position="452"/>
        <end position="453"/>
    </location>
    <ligand>
        <name>L-glutamate</name>
        <dbReference type="ChEBI" id="CHEBI:29985"/>
    </ligand>
</feature>
<feature type="signal peptide" evidence="12">
    <location>
        <begin position="1"/>
        <end position="27"/>
    </location>
</feature>
<organism evidence="13 14">
    <name type="scientific">Sphingobium yanoikuyae</name>
    <name type="common">Sphingomonas yanoikuyae</name>
    <dbReference type="NCBI Taxonomy" id="13690"/>
    <lineage>
        <taxon>Bacteria</taxon>
        <taxon>Pseudomonadati</taxon>
        <taxon>Pseudomonadota</taxon>
        <taxon>Alphaproteobacteria</taxon>
        <taxon>Sphingomonadales</taxon>
        <taxon>Sphingomonadaceae</taxon>
        <taxon>Sphingobium</taxon>
    </lineage>
</organism>
<dbReference type="Pfam" id="PF01019">
    <property type="entry name" value="G_glu_transpept"/>
    <property type="match status" value="1"/>
</dbReference>
<keyword evidence="4 11" id="KW-0808">Transferase</keyword>
<comment type="pathway">
    <text evidence="11">Sulfur metabolism; glutathione metabolism.</text>
</comment>
<dbReference type="EMBL" id="JGVR01000012">
    <property type="protein sequence ID" value="KEZ18895.1"/>
    <property type="molecule type" value="Genomic_DNA"/>
</dbReference>
<evidence type="ECO:0000256" key="6">
    <source>
        <dbReference type="ARBA" id="ARBA00023145"/>
    </source>
</evidence>
<dbReference type="GO" id="GO:0006750">
    <property type="term" value="P:glutathione biosynthetic process"/>
    <property type="evidence" value="ECO:0007669"/>
    <property type="project" value="UniProtKB-KW"/>
</dbReference>
<keyword evidence="12" id="KW-0732">Signal</keyword>